<dbReference type="InterPro" id="IPR024079">
    <property type="entry name" value="MetalloPept_cat_dom_sf"/>
</dbReference>
<dbReference type="GO" id="GO:0031012">
    <property type="term" value="C:extracellular matrix"/>
    <property type="evidence" value="ECO:0007669"/>
    <property type="project" value="InterPro"/>
</dbReference>
<evidence type="ECO:0000259" key="10">
    <source>
        <dbReference type="SMART" id="SM00235"/>
    </source>
</evidence>
<feature type="binding site" evidence="8">
    <location>
        <position position="222"/>
    </location>
    <ligand>
        <name>Ca(2+)</name>
        <dbReference type="ChEBI" id="CHEBI:29108"/>
        <label>3</label>
    </ligand>
</feature>
<feature type="binding site" evidence="8">
    <location>
        <position position="255"/>
    </location>
    <ligand>
        <name>Zn(2+)</name>
        <dbReference type="ChEBI" id="CHEBI:29105"/>
        <label>2</label>
        <note>catalytic</note>
    </ligand>
</feature>
<gene>
    <name evidence="11" type="ORF">CDL12_27784</name>
</gene>
<feature type="signal peptide" evidence="9">
    <location>
        <begin position="1"/>
        <end position="15"/>
    </location>
</feature>
<feature type="binding site" evidence="8">
    <location>
        <position position="195"/>
    </location>
    <ligand>
        <name>Zn(2+)</name>
        <dbReference type="ChEBI" id="CHEBI:29105"/>
        <label>1</label>
    </ligand>
</feature>
<feature type="binding site" evidence="8">
    <location>
        <position position="202"/>
    </location>
    <ligand>
        <name>Ca(2+)</name>
        <dbReference type="ChEBI" id="CHEBI:29108"/>
        <label>3</label>
    </ligand>
</feature>
<feature type="binding site" description="in inhibited form" evidence="8">
    <location>
        <position position="103"/>
    </location>
    <ligand>
        <name>Zn(2+)</name>
        <dbReference type="ChEBI" id="CHEBI:29105"/>
        <label>2</label>
        <note>catalytic</note>
    </ligand>
</feature>
<dbReference type="STRING" id="429701.A0A2G9G353"/>
<dbReference type="GO" id="GO:0008270">
    <property type="term" value="F:zinc ion binding"/>
    <property type="evidence" value="ECO:0007669"/>
    <property type="project" value="InterPro"/>
</dbReference>
<dbReference type="Pfam" id="PF01471">
    <property type="entry name" value="PG_binding_1"/>
    <property type="match status" value="1"/>
</dbReference>
<comment type="caution">
    <text evidence="11">The sequence shown here is derived from an EMBL/GenBank/DDBJ whole genome shotgun (WGS) entry which is preliminary data.</text>
</comment>
<feature type="binding site" evidence="8">
    <location>
        <position position="225"/>
    </location>
    <ligand>
        <name>Ca(2+)</name>
        <dbReference type="ChEBI" id="CHEBI:29108"/>
        <label>1</label>
    </ligand>
</feature>
<dbReference type="Pfam" id="PF00413">
    <property type="entry name" value="Peptidase_M10"/>
    <property type="match status" value="1"/>
</dbReference>
<keyword evidence="4 11" id="KW-0378">Hydrolase</keyword>
<dbReference type="AlphaFoldDB" id="A0A2G9G353"/>
<dbReference type="GO" id="GO:0030198">
    <property type="term" value="P:extracellular matrix organization"/>
    <property type="evidence" value="ECO:0007669"/>
    <property type="project" value="TreeGrafter"/>
</dbReference>
<dbReference type="EC" id="3.4.24.12" evidence="11"/>
<keyword evidence="8" id="KW-0106">Calcium</keyword>
<feature type="binding site" evidence="8">
    <location>
        <position position="249"/>
    </location>
    <ligand>
        <name>Zn(2+)</name>
        <dbReference type="ChEBI" id="CHEBI:29105"/>
        <label>2</label>
        <note>catalytic</note>
    </ligand>
</feature>
<dbReference type="GO" id="GO:0004222">
    <property type="term" value="F:metalloendopeptidase activity"/>
    <property type="evidence" value="ECO:0007669"/>
    <property type="project" value="InterPro"/>
</dbReference>
<dbReference type="SUPFAM" id="SSF47090">
    <property type="entry name" value="PGBD-like"/>
    <property type="match status" value="1"/>
</dbReference>
<evidence type="ECO:0000256" key="6">
    <source>
        <dbReference type="ARBA" id="ARBA00023049"/>
    </source>
</evidence>
<accession>A0A2G9G353</accession>
<keyword evidence="5 8" id="KW-0862">Zinc</keyword>
<dbReference type="EMBL" id="NKXS01007414">
    <property type="protein sequence ID" value="PIM99717.1"/>
    <property type="molecule type" value="Genomic_DNA"/>
</dbReference>
<evidence type="ECO:0000256" key="8">
    <source>
        <dbReference type="PIRSR" id="PIRSR621190-2"/>
    </source>
</evidence>
<dbReference type="Gene3D" id="3.40.390.10">
    <property type="entry name" value="Collagenase (Catalytic Domain)"/>
    <property type="match status" value="1"/>
</dbReference>
<evidence type="ECO:0000256" key="3">
    <source>
        <dbReference type="ARBA" id="ARBA00022723"/>
    </source>
</evidence>
<comment type="cofactor">
    <cofactor evidence="8">
        <name>Zn(2+)</name>
        <dbReference type="ChEBI" id="CHEBI:29105"/>
    </cofactor>
    <text evidence="8">Binds 2 Zn(2+) ions per subunit.</text>
</comment>
<dbReference type="PANTHER" id="PTHR10201">
    <property type="entry name" value="MATRIX METALLOPROTEINASE"/>
    <property type="match status" value="1"/>
</dbReference>
<dbReference type="SMART" id="SM00235">
    <property type="entry name" value="ZnMc"/>
    <property type="match status" value="1"/>
</dbReference>
<feature type="binding site" evidence="8">
    <location>
        <position position="225"/>
    </location>
    <ligand>
        <name>Ca(2+)</name>
        <dbReference type="ChEBI" id="CHEBI:29108"/>
        <label>3</label>
    </ligand>
</feature>
<dbReference type="OrthoDB" id="907195at2759"/>
<evidence type="ECO:0000256" key="4">
    <source>
        <dbReference type="ARBA" id="ARBA00022801"/>
    </source>
</evidence>
<sequence>MFLILFPLIICHAHCSEKPAISPLHFLKNLNGSRKGDLAEGLSHLKKYLAYLGYIPTIPTLKNNDLFDDTLELALKRYQKFYNLKVTGILYMDTVKLLQKPRCGVPDFHPNANLTALFGHNHTNHIGFLYTYLGSVWPPEKRVLTFSYPSSTRVDASLPIALALGRWMTVTHFTFKSRDDFATSDVKISFERVDHGDGFPFDGRYGVLAHSFAPTDGRLHFDSDENWRWSADQPGDFDLQTVAMHEVGHILGLGHSADP</sequence>
<reference evidence="12" key="1">
    <citation type="journal article" date="2018" name="Gigascience">
        <title>Genome assembly of the Pink Ipe (Handroanthus impetiginosus, Bignoniaceae), a highly valued, ecologically keystone Neotropical timber forest tree.</title>
        <authorList>
            <person name="Silva-Junior O.B."/>
            <person name="Grattapaglia D."/>
            <person name="Novaes E."/>
            <person name="Collevatti R.G."/>
        </authorList>
    </citation>
    <scope>NUCLEOTIDE SEQUENCE [LARGE SCALE GENOMIC DNA]</scope>
    <source>
        <strain evidence="12">cv. UFG-1</strain>
    </source>
</reference>
<dbReference type="SUPFAM" id="SSF55486">
    <property type="entry name" value="Metalloproteases ('zincins'), catalytic domain"/>
    <property type="match status" value="1"/>
</dbReference>
<evidence type="ECO:0000256" key="1">
    <source>
        <dbReference type="ARBA" id="ARBA00009614"/>
    </source>
</evidence>
<dbReference type="PRINTS" id="PR00138">
    <property type="entry name" value="MATRIXIN"/>
</dbReference>
<comment type="similarity">
    <text evidence="1">Belongs to the peptidase M10A family. Matrix metalloproteinases (MMPs) subfamily.</text>
</comment>
<dbReference type="Proteomes" id="UP000231279">
    <property type="component" value="Unassembled WGS sequence"/>
</dbReference>
<keyword evidence="2" id="KW-0645">Protease</keyword>
<feature type="binding site" evidence="8">
    <location>
        <position position="210"/>
    </location>
    <ligand>
        <name>Zn(2+)</name>
        <dbReference type="ChEBI" id="CHEBI:29105"/>
        <label>1</label>
    </ligand>
</feature>
<feature type="binding site" evidence="8">
    <location>
        <position position="203"/>
    </location>
    <ligand>
        <name>Ca(2+)</name>
        <dbReference type="ChEBI" id="CHEBI:29108"/>
        <label>3</label>
    </ligand>
</feature>
<feature type="binding site" evidence="8">
    <location>
        <position position="245"/>
    </location>
    <ligand>
        <name>Zn(2+)</name>
        <dbReference type="ChEBI" id="CHEBI:29105"/>
        <label>2</label>
        <note>catalytic</note>
    </ligand>
</feature>
<dbReference type="InterPro" id="IPR002477">
    <property type="entry name" value="Peptidoglycan-bd-like"/>
</dbReference>
<feature type="domain" description="Peptidase metallopeptidase" evidence="10">
    <location>
        <begin position="133"/>
        <end position="259"/>
    </location>
</feature>
<evidence type="ECO:0000313" key="11">
    <source>
        <dbReference type="EMBL" id="PIM99717.1"/>
    </source>
</evidence>
<protein>
    <submittedName>
        <fullName evidence="11">Envelysin</fullName>
        <ecNumber evidence="11">3.4.24.12</ecNumber>
    </submittedName>
</protein>
<organism evidence="11 12">
    <name type="scientific">Handroanthus impetiginosus</name>
    <dbReference type="NCBI Taxonomy" id="429701"/>
    <lineage>
        <taxon>Eukaryota</taxon>
        <taxon>Viridiplantae</taxon>
        <taxon>Streptophyta</taxon>
        <taxon>Embryophyta</taxon>
        <taxon>Tracheophyta</taxon>
        <taxon>Spermatophyta</taxon>
        <taxon>Magnoliopsida</taxon>
        <taxon>eudicotyledons</taxon>
        <taxon>Gunneridae</taxon>
        <taxon>Pentapetalae</taxon>
        <taxon>asterids</taxon>
        <taxon>lamiids</taxon>
        <taxon>Lamiales</taxon>
        <taxon>Bignoniaceae</taxon>
        <taxon>Crescentiina</taxon>
        <taxon>Tabebuia alliance</taxon>
        <taxon>Handroanthus</taxon>
    </lineage>
</organism>
<feature type="binding site" evidence="8">
    <location>
        <position position="220"/>
    </location>
    <ligand>
        <name>Zn(2+)</name>
        <dbReference type="ChEBI" id="CHEBI:29105"/>
        <label>1</label>
    </ligand>
</feature>
<keyword evidence="9" id="KW-0732">Signal</keyword>
<comment type="cofactor">
    <cofactor evidence="8">
        <name>Ca(2+)</name>
        <dbReference type="ChEBI" id="CHEBI:29108"/>
    </cofactor>
    <text evidence="8">Can bind about 5 Ca(2+) ions per subunit.</text>
</comment>
<proteinExistence type="inferred from homology"/>
<evidence type="ECO:0000256" key="2">
    <source>
        <dbReference type="ARBA" id="ARBA00022670"/>
    </source>
</evidence>
<evidence type="ECO:0000256" key="9">
    <source>
        <dbReference type="SAM" id="SignalP"/>
    </source>
</evidence>
<keyword evidence="12" id="KW-1185">Reference proteome</keyword>
<dbReference type="GO" id="GO:0030574">
    <property type="term" value="P:collagen catabolic process"/>
    <property type="evidence" value="ECO:0007669"/>
    <property type="project" value="TreeGrafter"/>
</dbReference>
<feature type="active site" evidence="7">
    <location>
        <position position="246"/>
    </location>
</feature>
<dbReference type="InterPro" id="IPR001818">
    <property type="entry name" value="Pept_M10_metallopeptidase"/>
</dbReference>
<dbReference type="InterPro" id="IPR036365">
    <property type="entry name" value="PGBD-like_sf"/>
</dbReference>
<feature type="binding site" evidence="8">
    <location>
        <position position="185"/>
    </location>
    <ligand>
        <name>Ca(2+)</name>
        <dbReference type="ChEBI" id="CHEBI:29108"/>
        <label>2</label>
    </ligand>
</feature>
<keyword evidence="6" id="KW-0482">Metalloprotease</keyword>
<feature type="binding site" evidence="8">
    <location>
        <position position="197"/>
    </location>
    <ligand>
        <name>Zn(2+)</name>
        <dbReference type="ChEBI" id="CHEBI:29105"/>
        <label>1</label>
    </ligand>
</feature>
<keyword evidence="3 8" id="KW-0479">Metal-binding</keyword>
<evidence type="ECO:0000256" key="7">
    <source>
        <dbReference type="PIRSR" id="PIRSR621190-1"/>
    </source>
</evidence>
<evidence type="ECO:0000256" key="5">
    <source>
        <dbReference type="ARBA" id="ARBA00022833"/>
    </source>
</evidence>
<dbReference type="InterPro" id="IPR006026">
    <property type="entry name" value="Peptidase_Metallo"/>
</dbReference>
<dbReference type="PANTHER" id="PTHR10201:SF323">
    <property type="entry name" value="MATRIX METALLOPROTEINASE-21"/>
    <property type="match status" value="1"/>
</dbReference>
<feature type="chain" id="PRO_5013600828" evidence="9">
    <location>
        <begin position="16"/>
        <end position="259"/>
    </location>
</feature>
<dbReference type="GO" id="GO:0006508">
    <property type="term" value="P:proteolysis"/>
    <property type="evidence" value="ECO:0007669"/>
    <property type="project" value="UniProtKB-KW"/>
</dbReference>
<evidence type="ECO:0000313" key="12">
    <source>
        <dbReference type="Proteomes" id="UP000231279"/>
    </source>
</evidence>
<dbReference type="InterPro" id="IPR021190">
    <property type="entry name" value="Pept_M10A"/>
</dbReference>
<name>A0A2G9G353_9LAMI</name>